<dbReference type="EMBL" id="CAJVQC010102436">
    <property type="protein sequence ID" value="CAG8831883.1"/>
    <property type="molecule type" value="Genomic_DNA"/>
</dbReference>
<proteinExistence type="predicted"/>
<organism evidence="1 2">
    <name type="scientific">Racocetra persica</name>
    <dbReference type="NCBI Taxonomy" id="160502"/>
    <lineage>
        <taxon>Eukaryota</taxon>
        <taxon>Fungi</taxon>
        <taxon>Fungi incertae sedis</taxon>
        <taxon>Mucoromycota</taxon>
        <taxon>Glomeromycotina</taxon>
        <taxon>Glomeromycetes</taxon>
        <taxon>Diversisporales</taxon>
        <taxon>Gigasporaceae</taxon>
        <taxon>Racocetra</taxon>
    </lineage>
</organism>
<gene>
    <name evidence="1" type="ORF">RPERSI_LOCUS28292</name>
</gene>
<evidence type="ECO:0000313" key="1">
    <source>
        <dbReference type="EMBL" id="CAG8831883.1"/>
    </source>
</evidence>
<dbReference type="Proteomes" id="UP000789920">
    <property type="component" value="Unassembled WGS sequence"/>
</dbReference>
<protein>
    <submittedName>
        <fullName evidence="1">22757_t:CDS:1</fullName>
    </submittedName>
</protein>
<reference evidence="1" key="1">
    <citation type="submission" date="2021-06" db="EMBL/GenBank/DDBJ databases">
        <authorList>
            <person name="Kallberg Y."/>
            <person name="Tangrot J."/>
            <person name="Rosling A."/>
        </authorList>
    </citation>
    <scope>NUCLEOTIDE SEQUENCE</scope>
    <source>
        <strain evidence="1">MA461A</strain>
    </source>
</reference>
<accession>A0ACA9SCA3</accession>
<keyword evidence="2" id="KW-1185">Reference proteome</keyword>
<comment type="caution">
    <text evidence="1">The sequence shown here is derived from an EMBL/GenBank/DDBJ whole genome shotgun (WGS) entry which is preliminary data.</text>
</comment>
<name>A0ACA9SCA3_9GLOM</name>
<feature type="non-terminal residue" evidence="1">
    <location>
        <position position="1"/>
    </location>
</feature>
<sequence length="86" mass="9747">VVQSGPCWNCKEGIKQVLEVQEFVVLGLVVLHVIISEARSSFQLAFRNLFIDSKFFSTRMKILPGCVCLGDVFFDLMYNVADDWAD</sequence>
<evidence type="ECO:0000313" key="2">
    <source>
        <dbReference type="Proteomes" id="UP000789920"/>
    </source>
</evidence>